<evidence type="ECO:0000313" key="13">
    <source>
        <dbReference type="Proteomes" id="UP001596528"/>
    </source>
</evidence>
<evidence type="ECO:0000256" key="6">
    <source>
        <dbReference type="ARBA" id="ARBA00022840"/>
    </source>
</evidence>
<comment type="caution">
    <text evidence="12">The sequence shown here is derived from an EMBL/GenBank/DDBJ whole genome shotgun (WGS) entry which is preliminary data.</text>
</comment>
<comment type="catalytic activity">
    <reaction evidence="9">
        <text>[ThiI sulfur-carrier protein]-S-sulfanyl-L-cysteine + a uridine in tRNA + 2 reduced [2Fe-2S]-[ferredoxin] + ATP + H(+) = [ThiI sulfur-carrier protein]-L-cysteine + a 4-thiouridine in tRNA + 2 oxidized [2Fe-2S]-[ferredoxin] + AMP + diphosphate</text>
        <dbReference type="Rhea" id="RHEA:24176"/>
        <dbReference type="Rhea" id="RHEA-COMP:10000"/>
        <dbReference type="Rhea" id="RHEA-COMP:10001"/>
        <dbReference type="Rhea" id="RHEA-COMP:13337"/>
        <dbReference type="Rhea" id="RHEA-COMP:13338"/>
        <dbReference type="Rhea" id="RHEA-COMP:13339"/>
        <dbReference type="Rhea" id="RHEA-COMP:13340"/>
        <dbReference type="ChEBI" id="CHEBI:15378"/>
        <dbReference type="ChEBI" id="CHEBI:29950"/>
        <dbReference type="ChEBI" id="CHEBI:30616"/>
        <dbReference type="ChEBI" id="CHEBI:33019"/>
        <dbReference type="ChEBI" id="CHEBI:33737"/>
        <dbReference type="ChEBI" id="CHEBI:33738"/>
        <dbReference type="ChEBI" id="CHEBI:61963"/>
        <dbReference type="ChEBI" id="CHEBI:65315"/>
        <dbReference type="ChEBI" id="CHEBI:136798"/>
        <dbReference type="ChEBI" id="CHEBI:456215"/>
        <dbReference type="EC" id="2.8.1.4"/>
    </reaction>
</comment>
<dbReference type="RefSeq" id="WP_138787688.1">
    <property type="nucleotide sequence ID" value="NZ_JBHTGQ010000002.1"/>
</dbReference>
<dbReference type="EC" id="2.8.1.4" evidence="9"/>
<comment type="subcellular location">
    <subcellularLocation>
        <location evidence="1 9">Cytoplasm</location>
    </subcellularLocation>
</comment>
<dbReference type="CDD" id="cd01712">
    <property type="entry name" value="PPase_ThiI"/>
    <property type="match status" value="1"/>
</dbReference>
<keyword evidence="5 9" id="KW-0547">Nucleotide-binding</keyword>
<dbReference type="Gene3D" id="3.40.50.620">
    <property type="entry name" value="HUPs"/>
    <property type="match status" value="1"/>
</dbReference>
<feature type="binding site" evidence="9">
    <location>
        <begin position="183"/>
        <end position="184"/>
    </location>
    <ligand>
        <name>ATP</name>
        <dbReference type="ChEBI" id="CHEBI:30616"/>
    </ligand>
</feature>
<dbReference type="InterPro" id="IPR049961">
    <property type="entry name" value="ThiI_N"/>
</dbReference>
<dbReference type="Pfam" id="PF02568">
    <property type="entry name" value="ThiI"/>
    <property type="match status" value="1"/>
</dbReference>
<keyword evidence="7 9" id="KW-0694">RNA-binding</keyword>
<name>A0ABW2V069_9BACL</name>
<feature type="region of interest" description="Disordered" evidence="10">
    <location>
        <begin position="392"/>
        <end position="413"/>
    </location>
</feature>
<dbReference type="InterPro" id="IPR050102">
    <property type="entry name" value="tRNA_sulfurtransferase_ThiI"/>
</dbReference>
<dbReference type="SMART" id="SM00981">
    <property type="entry name" value="THUMP"/>
    <property type="match status" value="1"/>
</dbReference>
<evidence type="ECO:0000256" key="4">
    <source>
        <dbReference type="ARBA" id="ARBA00022679"/>
    </source>
</evidence>
<feature type="domain" description="THUMP" evidence="11">
    <location>
        <begin position="60"/>
        <end position="165"/>
    </location>
</feature>
<evidence type="ECO:0000256" key="3">
    <source>
        <dbReference type="ARBA" id="ARBA00022555"/>
    </source>
</evidence>
<dbReference type="Gene3D" id="3.30.2130.30">
    <property type="match status" value="1"/>
</dbReference>
<protein>
    <recommendedName>
        <fullName evidence="9">Probable tRNA sulfurtransferase</fullName>
        <ecNumber evidence="9">2.8.1.4</ecNumber>
    </recommendedName>
    <alternativeName>
        <fullName evidence="9">Sulfur carrier protein ThiS sulfurtransferase</fullName>
    </alternativeName>
    <alternativeName>
        <fullName evidence="9">Thiamine biosynthesis protein ThiI</fullName>
    </alternativeName>
    <alternativeName>
        <fullName evidence="9">tRNA 4-thiouridine synthase</fullName>
    </alternativeName>
</protein>
<keyword evidence="13" id="KW-1185">Reference proteome</keyword>
<dbReference type="InterPro" id="IPR014729">
    <property type="entry name" value="Rossmann-like_a/b/a_fold"/>
</dbReference>
<comment type="catalytic activity">
    <reaction evidence="9">
        <text>[ThiS sulfur-carrier protein]-C-terminal Gly-Gly-AMP + S-sulfanyl-L-cysteinyl-[cysteine desulfurase] + AH2 = [ThiS sulfur-carrier protein]-C-terminal-Gly-aminoethanethioate + L-cysteinyl-[cysteine desulfurase] + A + AMP + 2 H(+)</text>
        <dbReference type="Rhea" id="RHEA:43340"/>
        <dbReference type="Rhea" id="RHEA-COMP:12157"/>
        <dbReference type="Rhea" id="RHEA-COMP:12158"/>
        <dbReference type="Rhea" id="RHEA-COMP:12910"/>
        <dbReference type="Rhea" id="RHEA-COMP:19908"/>
        <dbReference type="ChEBI" id="CHEBI:13193"/>
        <dbReference type="ChEBI" id="CHEBI:15378"/>
        <dbReference type="ChEBI" id="CHEBI:17499"/>
        <dbReference type="ChEBI" id="CHEBI:29950"/>
        <dbReference type="ChEBI" id="CHEBI:61963"/>
        <dbReference type="ChEBI" id="CHEBI:90618"/>
        <dbReference type="ChEBI" id="CHEBI:232372"/>
        <dbReference type="ChEBI" id="CHEBI:456215"/>
    </reaction>
</comment>
<keyword evidence="8 9" id="KW-0784">Thiamine biosynthesis</keyword>
<evidence type="ECO:0000256" key="1">
    <source>
        <dbReference type="ARBA" id="ARBA00004496"/>
    </source>
</evidence>
<dbReference type="SUPFAM" id="SSF52402">
    <property type="entry name" value="Adenine nucleotide alpha hydrolases-like"/>
    <property type="match status" value="1"/>
</dbReference>
<dbReference type="PANTHER" id="PTHR43209:SF1">
    <property type="entry name" value="TRNA SULFURTRANSFERASE"/>
    <property type="match status" value="1"/>
</dbReference>
<keyword evidence="6 9" id="KW-0067">ATP-binding</keyword>
<organism evidence="12 13">
    <name type="scientific">Paenibacillus thermoaerophilus</name>
    <dbReference type="NCBI Taxonomy" id="1215385"/>
    <lineage>
        <taxon>Bacteria</taxon>
        <taxon>Bacillati</taxon>
        <taxon>Bacillota</taxon>
        <taxon>Bacilli</taxon>
        <taxon>Bacillales</taxon>
        <taxon>Paenibacillaceae</taxon>
        <taxon>Paenibacillus</taxon>
    </lineage>
</organism>
<feature type="binding site" evidence="9">
    <location>
        <position position="288"/>
    </location>
    <ligand>
        <name>ATP</name>
        <dbReference type="ChEBI" id="CHEBI:30616"/>
    </ligand>
</feature>
<comment type="pathway">
    <text evidence="9">Cofactor biosynthesis; thiamine diphosphate biosynthesis.</text>
</comment>
<gene>
    <name evidence="9 12" type="primary">thiI</name>
    <name evidence="12" type="ORF">ACFQWB_01590</name>
</gene>
<comment type="function">
    <text evidence="9">Catalyzes the ATP-dependent transfer of a sulfur to tRNA to produce 4-thiouridine in position 8 of tRNAs, which functions as a near-UV photosensor. Also catalyzes the transfer of sulfur to the sulfur carrier protein ThiS, forming ThiS-thiocarboxylate. This is a step in the synthesis of thiazole, in the thiamine biosynthesis pathway. The sulfur is donated as persulfide by IscS.</text>
</comment>
<dbReference type="Pfam" id="PF02926">
    <property type="entry name" value="THUMP"/>
    <property type="match status" value="1"/>
</dbReference>
<keyword evidence="4 9" id="KW-0808">Transferase</keyword>
<sequence length="413" mass="46496">MNIDHIMLRLGEITLKGRNRGRFEDQALRHVKRAVAAFEAVTVRREYGRLYLDLNGEAYEPVAEALRKVFGLVSFSPVIQVKPELEAIQEAALETIRRMNPRPRTFKVAIRRVNKAFPYDTPSLNPLIGGYVLRNVPDLKVDVRNPDVTLQVEIRDQFAYVYSEVVPGLGGFPVGSNGKGMLMLSGGIDSPVAGWLSMRRGLEVEAVHFHSMPYTSERAKQKVIDLASVLSRYAPGEITLHLVPFTDIQMKLKQVAQEHLLITMMRRSMFRITEQLAAKRKARAILTGESLGQVASQTLGSLQAIGSVVSLPVLRPLIMMDKTEIMKIANHIGTFDISILPYEDCCTLFVPKSPSTNPNRSVVESHEKRWDWLKEMEEQAVEQTERLYISPSGVRTSSRGRAARKQAELEELF</sequence>
<accession>A0ABW2V069</accession>
<keyword evidence="3 9" id="KW-0820">tRNA-binding</keyword>
<evidence type="ECO:0000256" key="10">
    <source>
        <dbReference type="SAM" id="MobiDB-lite"/>
    </source>
</evidence>
<dbReference type="PANTHER" id="PTHR43209">
    <property type="entry name" value="TRNA SULFURTRANSFERASE"/>
    <property type="match status" value="1"/>
</dbReference>
<dbReference type="InterPro" id="IPR003720">
    <property type="entry name" value="tRNA_STrfase"/>
</dbReference>
<dbReference type="InterPro" id="IPR020536">
    <property type="entry name" value="ThiI_AANH"/>
</dbReference>
<reference evidence="13" key="1">
    <citation type="journal article" date="2019" name="Int. J. Syst. Evol. Microbiol.">
        <title>The Global Catalogue of Microorganisms (GCM) 10K type strain sequencing project: providing services to taxonomists for standard genome sequencing and annotation.</title>
        <authorList>
            <consortium name="The Broad Institute Genomics Platform"/>
            <consortium name="The Broad Institute Genome Sequencing Center for Infectious Disease"/>
            <person name="Wu L."/>
            <person name="Ma J."/>
        </authorList>
    </citation>
    <scope>NUCLEOTIDE SEQUENCE [LARGE SCALE GENOMIC DNA]</scope>
    <source>
        <strain evidence="13">JCM 18657</strain>
    </source>
</reference>
<dbReference type="Proteomes" id="UP001596528">
    <property type="component" value="Unassembled WGS sequence"/>
</dbReference>
<evidence type="ECO:0000313" key="12">
    <source>
        <dbReference type="EMBL" id="MFC7748638.1"/>
    </source>
</evidence>
<feature type="binding site" evidence="9">
    <location>
        <position position="297"/>
    </location>
    <ligand>
        <name>ATP</name>
        <dbReference type="ChEBI" id="CHEBI:30616"/>
    </ligand>
</feature>
<dbReference type="NCBIfam" id="TIGR00342">
    <property type="entry name" value="tRNA uracil 4-sulfurtransferase ThiI"/>
    <property type="match status" value="1"/>
</dbReference>
<dbReference type="HAMAP" id="MF_00021">
    <property type="entry name" value="ThiI"/>
    <property type="match status" value="1"/>
</dbReference>
<evidence type="ECO:0000256" key="9">
    <source>
        <dbReference type="HAMAP-Rule" id="MF_00021"/>
    </source>
</evidence>
<dbReference type="GO" id="GO:0140741">
    <property type="term" value="F:tRNA-uracil-4 sulfurtransferase activity"/>
    <property type="evidence" value="ECO:0007669"/>
    <property type="project" value="UniProtKB-EC"/>
</dbReference>
<feature type="binding site" evidence="9">
    <location>
        <position position="266"/>
    </location>
    <ligand>
        <name>ATP</name>
        <dbReference type="ChEBI" id="CHEBI:30616"/>
    </ligand>
</feature>
<dbReference type="EMBL" id="JBHTGQ010000002">
    <property type="protein sequence ID" value="MFC7748638.1"/>
    <property type="molecule type" value="Genomic_DNA"/>
</dbReference>
<dbReference type="Pfam" id="PF22025">
    <property type="entry name" value="ThiI_fer"/>
    <property type="match status" value="1"/>
</dbReference>
<feature type="binding site" evidence="9">
    <location>
        <begin position="208"/>
        <end position="209"/>
    </location>
    <ligand>
        <name>ATP</name>
        <dbReference type="ChEBI" id="CHEBI:30616"/>
    </ligand>
</feature>
<dbReference type="PROSITE" id="PS51165">
    <property type="entry name" value="THUMP"/>
    <property type="match status" value="1"/>
</dbReference>
<evidence type="ECO:0000256" key="5">
    <source>
        <dbReference type="ARBA" id="ARBA00022741"/>
    </source>
</evidence>
<evidence type="ECO:0000256" key="8">
    <source>
        <dbReference type="ARBA" id="ARBA00022977"/>
    </source>
</evidence>
<dbReference type="SUPFAM" id="SSF143437">
    <property type="entry name" value="THUMP domain-like"/>
    <property type="match status" value="1"/>
</dbReference>
<keyword evidence="2 9" id="KW-0963">Cytoplasm</keyword>
<evidence type="ECO:0000259" key="11">
    <source>
        <dbReference type="PROSITE" id="PS51165"/>
    </source>
</evidence>
<comment type="similarity">
    <text evidence="9">Belongs to the ThiI family.</text>
</comment>
<evidence type="ECO:0000256" key="2">
    <source>
        <dbReference type="ARBA" id="ARBA00022490"/>
    </source>
</evidence>
<dbReference type="InterPro" id="IPR004114">
    <property type="entry name" value="THUMP_dom"/>
</dbReference>
<dbReference type="InterPro" id="IPR049962">
    <property type="entry name" value="THUMP_ThiI"/>
</dbReference>
<evidence type="ECO:0000256" key="7">
    <source>
        <dbReference type="ARBA" id="ARBA00022884"/>
    </source>
</evidence>
<dbReference type="InterPro" id="IPR054173">
    <property type="entry name" value="ThiI_fer"/>
</dbReference>
<dbReference type="CDD" id="cd11716">
    <property type="entry name" value="THUMP_ThiI"/>
    <property type="match status" value="1"/>
</dbReference>
<proteinExistence type="inferred from homology"/>